<keyword evidence="4" id="KW-0238">DNA-binding</keyword>
<dbReference type="GO" id="GO:0003677">
    <property type="term" value="F:DNA binding"/>
    <property type="evidence" value="ECO:0007669"/>
    <property type="project" value="UniProtKB-KW"/>
</dbReference>
<dbReference type="InterPro" id="IPR036987">
    <property type="entry name" value="SRA-YDG_sf"/>
</dbReference>
<keyword evidence="5 7" id="KW-0539">Nucleus</keyword>
<accession>A0AAN8VG25</accession>
<dbReference type="InterPro" id="IPR013083">
    <property type="entry name" value="Znf_RING/FYVE/PHD"/>
</dbReference>
<keyword evidence="1" id="KW-0479">Metal-binding</keyword>
<dbReference type="GO" id="GO:0044027">
    <property type="term" value="P:negative regulation of gene expression via chromosomal CpG island methylation"/>
    <property type="evidence" value="ECO:0007669"/>
    <property type="project" value="TreeGrafter"/>
</dbReference>
<feature type="non-terminal residue" evidence="10">
    <location>
        <position position="190"/>
    </location>
</feature>
<sequence>MLRLRYDGIYRIEKCWRKVGKEGFKMCRYLFVRCDNDAAPWTSEHHGDHPRPLPVIDELEDAGDITVREGPPSWDFDDQRGQWIWKIPPPPTKKSKRDRNLQARKNNAKTAKQKLLKELGCLLCGKVMASPITTLCGHNFCKVCLDDTFTGQGIVRQRMCEEGWSLRPKRIVMKCPSCGDDISYIVQKLK</sequence>
<dbReference type="Gene3D" id="2.30.280.10">
    <property type="entry name" value="SRA-YDG"/>
    <property type="match status" value="1"/>
</dbReference>
<dbReference type="GO" id="GO:0016567">
    <property type="term" value="P:protein ubiquitination"/>
    <property type="evidence" value="ECO:0007669"/>
    <property type="project" value="TreeGrafter"/>
</dbReference>
<feature type="domain" description="YDG" evidence="9">
    <location>
        <begin position="1"/>
        <end position="33"/>
    </location>
</feature>
<dbReference type="Proteomes" id="UP001370490">
    <property type="component" value="Unassembled WGS sequence"/>
</dbReference>
<name>A0AAN8VG25_9MAGN</name>
<protein>
    <submittedName>
        <fullName evidence="10">SRA-YDG</fullName>
    </submittedName>
</protein>
<dbReference type="InterPro" id="IPR017907">
    <property type="entry name" value="Znf_RING_CS"/>
</dbReference>
<evidence type="ECO:0000256" key="2">
    <source>
        <dbReference type="ARBA" id="ARBA00022771"/>
    </source>
</evidence>
<dbReference type="Gene3D" id="3.30.40.10">
    <property type="entry name" value="Zinc/RING finger domain, C3HC4 (zinc finger)"/>
    <property type="match status" value="1"/>
</dbReference>
<comment type="subcellular location">
    <subcellularLocation>
        <location evidence="7">Nucleus</location>
    </subcellularLocation>
</comment>
<evidence type="ECO:0000259" key="9">
    <source>
        <dbReference type="PROSITE" id="PS51015"/>
    </source>
</evidence>
<dbReference type="AlphaFoldDB" id="A0AAN8VG25"/>
<dbReference type="InterPro" id="IPR003105">
    <property type="entry name" value="SRA_YDG"/>
</dbReference>
<dbReference type="PROSITE" id="PS00518">
    <property type="entry name" value="ZF_RING_1"/>
    <property type="match status" value="1"/>
</dbReference>
<evidence type="ECO:0000313" key="11">
    <source>
        <dbReference type="Proteomes" id="UP001370490"/>
    </source>
</evidence>
<evidence type="ECO:0000256" key="4">
    <source>
        <dbReference type="ARBA" id="ARBA00023125"/>
    </source>
</evidence>
<keyword evidence="11" id="KW-1185">Reference proteome</keyword>
<dbReference type="SUPFAM" id="SSF57850">
    <property type="entry name" value="RING/U-box"/>
    <property type="match status" value="1"/>
</dbReference>
<proteinExistence type="predicted"/>
<comment type="caution">
    <text evidence="10">The sequence shown here is derived from an EMBL/GenBank/DDBJ whole genome shotgun (WGS) entry which is preliminary data.</text>
</comment>
<evidence type="ECO:0000256" key="6">
    <source>
        <dbReference type="PROSITE-ProRule" id="PRU00175"/>
    </source>
</evidence>
<evidence type="ECO:0000256" key="3">
    <source>
        <dbReference type="ARBA" id="ARBA00022833"/>
    </source>
</evidence>
<evidence type="ECO:0000256" key="1">
    <source>
        <dbReference type="ARBA" id="ARBA00022723"/>
    </source>
</evidence>
<evidence type="ECO:0000256" key="7">
    <source>
        <dbReference type="PROSITE-ProRule" id="PRU00358"/>
    </source>
</evidence>
<organism evidence="10 11">
    <name type="scientific">Dillenia turbinata</name>
    <dbReference type="NCBI Taxonomy" id="194707"/>
    <lineage>
        <taxon>Eukaryota</taxon>
        <taxon>Viridiplantae</taxon>
        <taxon>Streptophyta</taxon>
        <taxon>Embryophyta</taxon>
        <taxon>Tracheophyta</taxon>
        <taxon>Spermatophyta</taxon>
        <taxon>Magnoliopsida</taxon>
        <taxon>eudicotyledons</taxon>
        <taxon>Gunneridae</taxon>
        <taxon>Pentapetalae</taxon>
        <taxon>Dilleniales</taxon>
        <taxon>Dilleniaceae</taxon>
        <taxon>Dillenia</taxon>
    </lineage>
</organism>
<dbReference type="SMART" id="SM00184">
    <property type="entry name" value="RING"/>
    <property type="match status" value="1"/>
</dbReference>
<reference evidence="10 11" key="1">
    <citation type="submission" date="2023-12" db="EMBL/GenBank/DDBJ databases">
        <title>A high-quality genome assembly for Dillenia turbinata (Dilleniales).</title>
        <authorList>
            <person name="Chanderbali A."/>
        </authorList>
    </citation>
    <scope>NUCLEOTIDE SEQUENCE [LARGE SCALE GENOMIC DNA]</scope>
    <source>
        <strain evidence="10">LSX21</strain>
        <tissue evidence="10">Leaf</tissue>
    </source>
</reference>
<dbReference type="Pfam" id="PF02182">
    <property type="entry name" value="SAD_SRA"/>
    <property type="match status" value="1"/>
</dbReference>
<keyword evidence="2 6" id="KW-0863">Zinc-finger</keyword>
<dbReference type="InterPro" id="IPR001841">
    <property type="entry name" value="Znf_RING"/>
</dbReference>
<dbReference type="PROSITE" id="PS50089">
    <property type="entry name" value="ZF_RING_2"/>
    <property type="match status" value="1"/>
</dbReference>
<evidence type="ECO:0000259" key="8">
    <source>
        <dbReference type="PROSITE" id="PS50089"/>
    </source>
</evidence>
<dbReference type="PROSITE" id="PS51015">
    <property type="entry name" value="YDG"/>
    <property type="match status" value="1"/>
</dbReference>
<dbReference type="GO" id="GO:0005634">
    <property type="term" value="C:nucleus"/>
    <property type="evidence" value="ECO:0007669"/>
    <property type="project" value="UniProtKB-SubCell"/>
</dbReference>
<dbReference type="GO" id="GO:0061630">
    <property type="term" value="F:ubiquitin protein ligase activity"/>
    <property type="evidence" value="ECO:0007669"/>
    <property type="project" value="TreeGrafter"/>
</dbReference>
<dbReference type="PANTHER" id="PTHR14140">
    <property type="entry name" value="E3 UBIQUITIN-PROTEIN LIGASE UHRF-RELATED"/>
    <property type="match status" value="1"/>
</dbReference>
<dbReference type="Pfam" id="PF13445">
    <property type="entry name" value="zf-RING_UBOX"/>
    <property type="match status" value="1"/>
</dbReference>
<dbReference type="InterPro" id="IPR045134">
    <property type="entry name" value="UHRF1/2-like"/>
</dbReference>
<dbReference type="GO" id="GO:0008270">
    <property type="term" value="F:zinc ion binding"/>
    <property type="evidence" value="ECO:0007669"/>
    <property type="project" value="UniProtKB-KW"/>
</dbReference>
<dbReference type="SUPFAM" id="SSF88697">
    <property type="entry name" value="PUA domain-like"/>
    <property type="match status" value="1"/>
</dbReference>
<dbReference type="PANTHER" id="PTHR14140:SF27">
    <property type="entry name" value="OS04G0289800 PROTEIN"/>
    <property type="match status" value="1"/>
</dbReference>
<evidence type="ECO:0000256" key="5">
    <source>
        <dbReference type="ARBA" id="ARBA00023242"/>
    </source>
</evidence>
<dbReference type="EMBL" id="JBAMMX010000013">
    <property type="protein sequence ID" value="KAK6929201.1"/>
    <property type="molecule type" value="Genomic_DNA"/>
</dbReference>
<dbReference type="InterPro" id="IPR015947">
    <property type="entry name" value="PUA-like_sf"/>
</dbReference>
<keyword evidence="3" id="KW-0862">Zinc</keyword>
<evidence type="ECO:0000313" key="10">
    <source>
        <dbReference type="EMBL" id="KAK6929201.1"/>
    </source>
</evidence>
<dbReference type="InterPro" id="IPR027370">
    <property type="entry name" value="Znf-RING_euk"/>
</dbReference>
<feature type="domain" description="RING-type" evidence="8">
    <location>
        <begin position="121"/>
        <end position="178"/>
    </location>
</feature>
<gene>
    <name evidence="10" type="ORF">RJ641_005406</name>
</gene>